<organism evidence="1 2">
    <name type="scientific">Parafrankia soli</name>
    <dbReference type="NCBI Taxonomy" id="2599596"/>
    <lineage>
        <taxon>Bacteria</taxon>
        <taxon>Bacillati</taxon>
        <taxon>Actinomycetota</taxon>
        <taxon>Actinomycetes</taxon>
        <taxon>Frankiales</taxon>
        <taxon>Frankiaceae</taxon>
        <taxon>Parafrankia</taxon>
    </lineage>
</organism>
<evidence type="ECO:0000313" key="1">
    <source>
        <dbReference type="EMBL" id="OHV33219.1"/>
    </source>
</evidence>
<comment type="caution">
    <text evidence="1">The sequence shown here is derived from an EMBL/GenBank/DDBJ whole genome shotgun (WGS) entry which is preliminary data.</text>
</comment>
<dbReference type="Proteomes" id="UP000179769">
    <property type="component" value="Unassembled WGS sequence"/>
</dbReference>
<evidence type="ECO:0000313" key="2">
    <source>
        <dbReference type="Proteomes" id="UP000179769"/>
    </source>
</evidence>
<dbReference type="Gene3D" id="3.80.10.10">
    <property type="entry name" value="Ribonuclease Inhibitor"/>
    <property type="match status" value="1"/>
</dbReference>
<accession>A0A1S1QI07</accession>
<name>A0A1S1QI07_9ACTN</name>
<gene>
    <name evidence="1" type="ORF">BBK14_15600</name>
</gene>
<protein>
    <submittedName>
        <fullName evidence="1">Uncharacterized protein</fullName>
    </submittedName>
</protein>
<dbReference type="AlphaFoldDB" id="A0A1S1QI07"/>
<dbReference type="EMBL" id="MAXA01000147">
    <property type="protein sequence ID" value="OHV33219.1"/>
    <property type="molecule type" value="Genomic_DNA"/>
</dbReference>
<reference evidence="2" key="1">
    <citation type="submission" date="2016-07" db="EMBL/GenBank/DDBJ databases">
        <title>Frankia sp. NRRL B-16219 Genome sequencing.</title>
        <authorList>
            <person name="Ghodhbane-Gtari F."/>
            <person name="Swanson E."/>
            <person name="Gueddou A."/>
            <person name="Louati M."/>
            <person name="Nouioui I."/>
            <person name="Hezbri K."/>
            <person name="Abebe-Akele F."/>
            <person name="Simpson S."/>
            <person name="Morris K."/>
            <person name="Thomas K."/>
            <person name="Gtari M."/>
            <person name="Tisa L.S."/>
        </authorList>
    </citation>
    <scope>NUCLEOTIDE SEQUENCE [LARGE SCALE GENOMIC DNA]</scope>
    <source>
        <strain evidence="2">NRRL B-16219</strain>
    </source>
</reference>
<dbReference type="InterPro" id="IPR032675">
    <property type="entry name" value="LRR_dom_sf"/>
</dbReference>
<proteinExistence type="predicted"/>
<dbReference type="SUPFAM" id="SSF52047">
    <property type="entry name" value="RNI-like"/>
    <property type="match status" value="1"/>
</dbReference>
<keyword evidence="2" id="KW-1185">Reference proteome</keyword>
<sequence>MLVVVLPFPENRTVGTIDWIGSSYDHLGPLPARGDVEVPDGGEVALEIHPAAELDGHGGRTVESASVSWSPVDVRFLDQLPSDSITGLSITYAVQPGSLAALAHLAPGLRRLTLAWTDLTDEALPHLAMLRHLAWWQSFGNHFSDAGVQQLVALEELDHLYLEEATLTLAGFAFARRLERLCRLGVQDAMLSKRDLKTLRRQLPGVDVG</sequence>